<organism evidence="2 3">
    <name type="scientific">Streptomyces nigrescens</name>
    <dbReference type="NCBI Taxonomy" id="1920"/>
    <lineage>
        <taxon>Bacteria</taxon>
        <taxon>Bacillati</taxon>
        <taxon>Actinomycetota</taxon>
        <taxon>Actinomycetes</taxon>
        <taxon>Kitasatosporales</taxon>
        <taxon>Streptomycetaceae</taxon>
        <taxon>Streptomyces</taxon>
    </lineage>
</organism>
<name>A0A640TBR6_STRNI</name>
<dbReference type="Proteomes" id="UP000429552">
    <property type="component" value="Unassembled WGS sequence"/>
</dbReference>
<gene>
    <name evidence="2" type="ORF">Sliba_10670</name>
</gene>
<feature type="compositionally biased region" description="Basic and acidic residues" evidence="1">
    <location>
        <begin position="224"/>
        <end position="238"/>
    </location>
</feature>
<evidence type="ECO:0000256" key="1">
    <source>
        <dbReference type="SAM" id="MobiDB-lite"/>
    </source>
</evidence>
<protein>
    <submittedName>
        <fullName evidence="2">Uncharacterized protein</fullName>
    </submittedName>
</protein>
<evidence type="ECO:0000313" key="3">
    <source>
        <dbReference type="Proteomes" id="UP000429552"/>
    </source>
</evidence>
<feature type="region of interest" description="Disordered" evidence="1">
    <location>
        <begin position="196"/>
        <end position="238"/>
    </location>
</feature>
<proteinExistence type="predicted"/>
<evidence type="ECO:0000313" key="2">
    <source>
        <dbReference type="EMBL" id="GFE20614.1"/>
    </source>
</evidence>
<comment type="caution">
    <text evidence="2">The sequence shown here is derived from an EMBL/GenBank/DDBJ whole genome shotgun (WGS) entry which is preliminary data.</text>
</comment>
<dbReference type="EMBL" id="BLIP01000001">
    <property type="protein sequence ID" value="GFE20614.1"/>
    <property type="molecule type" value="Genomic_DNA"/>
</dbReference>
<dbReference type="AlphaFoldDB" id="A0A640TBR6"/>
<accession>A0A640TBR6</accession>
<reference evidence="2 3" key="1">
    <citation type="submission" date="2019-12" db="EMBL/GenBank/DDBJ databases">
        <title>Whole genome shotgun sequence of Streptomyces libani subsp. libani NBRC 13452.</title>
        <authorList>
            <person name="Ichikawa N."/>
            <person name="Kimura A."/>
            <person name="Kitahashi Y."/>
            <person name="Komaki H."/>
            <person name="Tamura T."/>
        </authorList>
    </citation>
    <scope>NUCLEOTIDE SEQUENCE [LARGE SCALE GENOMIC DNA]</scope>
    <source>
        <strain evidence="2 3">NBRC 13452</strain>
    </source>
</reference>
<sequence>MGGDTLVPGSARLHLVDCLPLLRPEEQVFEAMLAGWRNQQLTRNLSFGYVSDQGRTVRAFARARGRPPVGVGAPARRGVVGGPPLGAGLRALHGAQLPRRGTTVLRLCDQPGVRLGGGVPAAVRGAPVQVVHDWNAAVHADEGEGEPEQRAFTRPELEAFFDYADEQVVRVRGKGRKGLAADVPGRDAVQDGLRLWPAPQRDPHAQRGRLRPQPARSGVRRLRHLDGATREGEEGLAA</sequence>